<evidence type="ECO:0000313" key="2">
    <source>
        <dbReference type="EMBL" id="KAG9502068.1"/>
    </source>
</evidence>
<reference evidence="2" key="1">
    <citation type="journal article" date="2021" name="Mol. Plant Microbe Interact.">
        <title>Telomere to telomere genome assembly of Fusarium musae F31, causal agent of crown rot disease of banana.</title>
        <authorList>
            <person name="Degradi L."/>
            <person name="Tava V."/>
            <person name="Kunova A."/>
            <person name="Cortesi P."/>
            <person name="Saracchi M."/>
            <person name="Pasquali M."/>
        </authorList>
    </citation>
    <scope>NUCLEOTIDE SEQUENCE</scope>
    <source>
        <strain evidence="2">F31</strain>
    </source>
</reference>
<comment type="caution">
    <text evidence="2">The sequence shown here is derived from an EMBL/GenBank/DDBJ whole genome shotgun (WGS) entry which is preliminary data.</text>
</comment>
<feature type="signal peptide" evidence="1">
    <location>
        <begin position="1"/>
        <end position="20"/>
    </location>
</feature>
<gene>
    <name evidence="2" type="ORF">J7337_007784</name>
</gene>
<evidence type="ECO:0000313" key="3">
    <source>
        <dbReference type="Proteomes" id="UP000827133"/>
    </source>
</evidence>
<protein>
    <submittedName>
        <fullName evidence="2">Uncharacterized protein</fullName>
    </submittedName>
</protein>
<sequence length="140" mass="15618">MATSTPILILTISLARYLHGYGASESLAEQWSESKVPASTSSRFTNIGFDLDEQGANLGELESQLREREWSGIIFGWCSRGNIEFTELFESVVTICVDYIVETKKGDTSQKEPKLIFCRGPDDFVNATLRNFPIKIKGSD</sequence>
<keyword evidence="3" id="KW-1185">Reference proteome</keyword>
<organism evidence="2 3">
    <name type="scientific">Fusarium musae</name>
    <dbReference type="NCBI Taxonomy" id="1042133"/>
    <lineage>
        <taxon>Eukaryota</taxon>
        <taxon>Fungi</taxon>
        <taxon>Dikarya</taxon>
        <taxon>Ascomycota</taxon>
        <taxon>Pezizomycotina</taxon>
        <taxon>Sordariomycetes</taxon>
        <taxon>Hypocreomycetidae</taxon>
        <taxon>Hypocreales</taxon>
        <taxon>Nectriaceae</taxon>
        <taxon>Fusarium</taxon>
    </lineage>
</organism>
<accession>A0A9P8DHP0</accession>
<name>A0A9P8DHP0_9HYPO</name>
<keyword evidence="1" id="KW-0732">Signal</keyword>
<dbReference type="RefSeq" id="XP_044681068.1">
    <property type="nucleotide sequence ID" value="XM_044825411.1"/>
</dbReference>
<dbReference type="Proteomes" id="UP000827133">
    <property type="component" value="Unassembled WGS sequence"/>
</dbReference>
<dbReference type="GeneID" id="68315640"/>
<feature type="chain" id="PRO_5040162205" evidence="1">
    <location>
        <begin position="21"/>
        <end position="140"/>
    </location>
</feature>
<evidence type="ECO:0000256" key="1">
    <source>
        <dbReference type="SAM" id="SignalP"/>
    </source>
</evidence>
<dbReference type="EMBL" id="JAHBCI010000005">
    <property type="protein sequence ID" value="KAG9502068.1"/>
    <property type="molecule type" value="Genomic_DNA"/>
</dbReference>
<proteinExistence type="predicted"/>
<dbReference type="AlphaFoldDB" id="A0A9P8DHP0"/>
<dbReference type="KEGG" id="fmu:J7337_007784"/>